<dbReference type="AlphaFoldDB" id="A0AAV2II09"/>
<comment type="caution">
    <text evidence="1">Lacks conserved residue(s) required for the propagation of feature annotation.</text>
</comment>
<evidence type="ECO:0000313" key="7">
    <source>
        <dbReference type="Proteomes" id="UP001497497"/>
    </source>
</evidence>
<gene>
    <name evidence="6" type="ORF">GSLYS_00020095001</name>
</gene>
<dbReference type="Gene3D" id="2.10.50.10">
    <property type="entry name" value="Tumor Necrosis Factor Receptor, subunit A, domain 2"/>
    <property type="match status" value="1"/>
</dbReference>
<keyword evidence="1" id="KW-1015">Disulfide bond</keyword>
<comment type="caution">
    <text evidence="6">The sequence shown here is derived from an EMBL/GenBank/DDBJ whole genome shotgun (WGS) entry which is preliminary data.</text>
</comment>
<dbReference type="SMART" id="SM00208">
    <property type="entry name" value="TNFR"/>
    <property type="match status" value="1"/>
</dbReference>
<evidence type="ECO:0000313" key="6">
    <source>
        <dbReference type="EMBL" id="CAL1546718.1"/>
    </source>
</evidence>
<name>A0AAV2II09_LYMST</name>
<dbReference type="Proteomes" id="UP001497497">
    <property type="component" value="Unassembled WGS sequence"/>
</dbReference>
<keyword evidence="3" id="KW-1133">Transmembrane helix</keyword>
<evidence type="ECO:0000256" key="2">
    <source>
        <dbReference type="SAM" id="MobiDB-lite"/>
    </source>
</evidence>
<keyword evidence="7" id="KW-1185">Reference proteome</keyword>
<sequence>MSPAAMLSSKTLTVAILVSLSFVFIPSCCGRTLDDAGGEAAEDDHWPVLCAPNTYYSKAVESCVVCSECPVNTIITSPCHRFQDTKCGPFYDFNAILEAGREHSEGDSQEEGGDEEGLSPDDGGVVATTRSSLINKSGQPAVGDAVGVEWRSVAVKLSLIITGFVLTLAVIIVGGVCYIRRKYINGAKSGGVVCEYSPAPGATPVQEC</sequence>
<evidence type="ECO:0000256" key="4">
    <source>
        <dbReference type="SAM" id="SignalP"/>
    </source>
</evidence>
<proteinExistence type="predicted"/>
<feature type="transmembrane region" description="Helical" evidence="3">
    <location>
        <begin position="157"/>
        <end position="179"/>
    </location>
</feature>
<protein>
    <recommendedName>
        <fullName evidence="5">TNFR-Cys domain-containing protein</fullName>
    </recommendedName>
</protein>
<evidence type="ECO:0000256" key="1">
    <source>
        <dbReference type="PROSITE-ProRule" id="PRU00206"/>
    </source>
</evidence>
<feature type="region of interest" description="Disordered" evidence="2">
    <location>
        <begin position="102"/>
        <end position="124"/>
    </location>
</feature>
<feature type="signal peptide" evidence="4">
    <location>
        <begin position="1"/>
        <end position="30"/>
    </location>
</feature>
<dbReference type="InterPro" id="IPR001368">
    <property type="entry name" value="TNFR/NGFR_Cys_rich_reg"/>
</dbReference>
<dbReference type="PROSITE" id="PS50050">
    <property type="entry name" value="TNFR_NGFR_2"/>
    <property type="match status" value="1"/>
</dbReference>
<keyword evidence="4" id="KW-0732">Signal</keyword>
<organism evidence="6 7">
    <name type="scientific">Lymnaea stagnalis</name>
    <name type="common">Great pond snail</name>
    <name type="synonym">Helix stagnalis</name>
    <dbReference type="NCBI Taxonomy" id="6523"/>
    <lineage>
        <taxon>Eukaryota</taxon>
        <taxon>Metazoa</taxon>
        <taxon>Spiralia</taxon>
        <taxon>Lophotrochozoa</taxon>
        <taxon>Mollusca</taxon>
        <taxon>Gastropoda</taxon>
        <taxon>Heterobranchia</taxon>
        <taxon>Euthyneura</taxon>
        <taxon>Panpulmonata</taxon>
        <taxon>Hygrophila</taxon>
        <taxon>Lymnaeoidea</taxon>
        <taxon>Lymnaeidae</taxon>
        <taxon>Lymnaea</taxon>
    </lineage>
</organism>
<dbReference type="Pfam" id="PF00020">
    <property type="entry name" value="TNFR_c6"/>
    <property type="match status" value="1"/>
</dbReference>
<accession>A0AAV2II09</accession>
<keyword evidence="3" id="KW-0812">Transmembrane</keyword>
<reference evidence="6 7" key="1">
    <citation type="submission" date="2024-04" db="EMBL/GenBank/DDBJ databases">
        <authorList>
            <consortium name="Genoscope - CEA"/>
            <person name="William W."/>
        </authorList>
    </citation>
    <scope>NUCLEOTIDE SEQUENCE [LARGE SCALE GENOMIC DNA]</scope>
</reference>
<dbReference type="PROSITE" id="PS00652">
    <property type="entry name" value="TNFR_NGFR_1"/>
    <property type="match status" value="1"/>
</dbReference>
<keyword evidence="3" id="KW-0472">Membrane</keyword>
<dbReference type="EMBL" id="CAXITT010000847">
    <property type="protein sequence ID" value="CAL1546718.1"/>
    <property type="molecule type" value="Genomic_DNA"/>
</dbReference>
<evidence type="ECO:0000256" key="3">
    <source>
        <dbReference type="SAM" id="Phobius"/>
    </source>
</evidence>
<feature type="repeat" description="TNFR-Cys" evidence="1">
    <location>
        <begin position="49"/>
        <end position="87"/>
    </location>
</feature>
<feature type="compositionally biased region" description="Acidic residues" evidence="2">
    <location>
        <begin position="107"/>
        <end position="119"/>
    </location>
</feature>
<feature type="disulfide bond" evidence="1">
    <location>
        <begin position="69"/>
        <end position="87"/>
    </location>
</feature>
<feature type="chain" id="PRO_5043729820" description="TNFR-Cys domain-containing protein" evidence="4">
    <location>
        <begin position="31"/>
        <end position="208"/>
    </location>
</feature>
<feature type="domain" description="TNFR-Cys" evidence="5">
    <location>
        <begin position="49"/>
        <end position="87"/>
    </location>
</feature>
<feature type="disulfide bond" evidence="1">
    <location>
        <begin position="66"/>
        <end position="79"/>
    </location>
</feature>
<evidence type="ECO:0000259" key="5">
    <source>
        <dbReference type="PROSITE" id="PS50050"/>
    </source>
</evidence>